<evidence type="ECO:0000259" key="3">
    <source>
        <dbReference type="PROSITE" id="PS50110"/>
    </source>
</evidence>
<keyword evidence="1 2" id="KW-0597">Phosphoprotein</keyword>
<dbReference type="PROSITE" id="PS50110">
    <property type="entry name" value="RESPONSE_REGULATORY"/>
    <property type="match status" value="1"/>
</dbReference>
<evidence type="ECO:0000313" key="5">
    <source>
        <dbReference type="Proteomes" id="UP000529637"/>
    </source>
</evidence>
<dbReference type="InterPro" id="IPR001789">
    <property type="entry name" value="Sig_transdc_resp-reg_receiver"/>
</dbReference>
<dbReference type="RefSeq" id="WP_176069948.1">
    <property type="nucleotide sequence ID" value="NZ_JABWMJ010000007.1"/>
</dbReference>
<feature type="domain" description="Response regulatory" evidence="3">
    <location>
        <begin position="4"/>
        <end position="120"/>
    </location>
</feature>
<dbReference type="InterPro" id="IPR011006">
    <property type="entry name" value="CheY-like_superfamily"/>
</dbReference>
<dbReference type="CDD" id="cd17574">
    <property type="entry name" value="REC_OmpR"/>
    <property type="match status" value="1"/>
</dbReference>
<dbReference type="AlphaFoldDB" id="A0A7Y6NPY3"/>
<sequence>MTARVLIAEDEENIAESLSFILRRDGFEVDGVSDGASALNRVRGGRFDLLMLDVMLPAMNGFEVLKNLRADAALRDLPVVVVSAKAQAQDRELAASFGVQAYVTKPFSNREVVDLVRRLTAR</sequence>
<dbReference type="SUPFAM" id="SSF52172">
    <property type="entry name" value="CheY-like"/>
    <property type="match status" value="1"/>
</dbReference>
<comment type="caution">
    <text evidence="4">The sequence shown here is derived from an EMBL/GenBank/DDBJ whole genome shotgun (WGS) entry which is preliminary data.</text>
</comment>
<reference evidence="4 5" key="1">
    <citation type="submission" date="2020-06" db="EMBL/GenBank/DDBJ databases">
        <title>Schlegella sp. ID0723 isolated from air conditioner.</title>
        <authorList>
            <person name="Kim D.Y."/>
            <person name="Kim D.-U."/>
        </authorList>
    </citation>
    <scope>NUCLEOTIDE SEQUENCE [LARGE SCALE GENOMIC DNA]</scope>
    <source>
        <strain evidence="4 5">ID0723</strain>
    </source>
</reference>
<keyword evidence="5" id="KW-1185">Reference proteome</keyword>
<name>A0A7Y6NPY3_9BURK</name>
<dbReference type="EMBL" id="JABWMJ010000007">
    <property type="protein sequence ID" value="NUZ07087.1"/>
    <property type="molecule type" value="Genomic_DNA"/>
</dbReference>
<dbReference type="Gene3D" id="3.40.50.2300">
    <property type="match status" value="1"/>
</dbReference>
<dbReference type="Proteomes" id="UP000529637">
    <property type="component" value="Unassembled WGS sequence"/>
</dbReference>
<gene>
    <name evidence="4" type="ORF">HQN59_15080</name>
</gene>
<accession>A0A7Y6NPY3</accession>
<evidence type="ECO:0000313" key="4">
    <source>
        <dbReference type="EMBL" id="NUZ07087.1"/>
    </source>
</evidence>
<dbReference type="GO" id="GO:0000160">
    <property type="term" value="P:phosphorelay signal transduction system"/>
    <property type="evidence" value="ECO:0007669"/>
    <property type="project" value="InterPro"/>
</dbReference>
<dbReference type="SMART" id="SM00448">
    <property type="entry name" value="REC"/>
    <property type="match status" value="1"/>
</dbReference>
<evidence type="ECO:0000256" key="1">
    <source>
        <dbReference type="ARBA" id="ARBA00022553"/>
    </source>
</evidence>
<organism evidence="4 5">
    <name type="scientific">Piscinibacter koreensis</name>
    <dbReference type="NCBI Taxonomy" id="2742824"/>
    <lineage>
        <taxon>Bacteria</taxon>
        <taxon>Pseudomonadati</taxon>
        <taxon>Pseudomonadota</taxon>
        <taxon>Betaproteobacteria</taxon>
        <taxon>Burkholderiales</taxon>
        <taxon>Sphaerotilaceae</taxon>
        <taxon>Piscinibacter</taxon>
    </lineage>
</organism>
<evidence type="ECO:0000256" key="2">
    <source>
        <dbReference type="PROSITE-ProRule" id="PRU00169"/>
    </source>
</evidence>
<dbReference type="InterPro" id="IPR050595">
    <property type="entry name" value="Bact_response_regulator"/>
</dbReference>
<feature type="modified residue" description="4-aspartylphosphate" evidence="2">
    <location>
        <position position="53"/>
    </location>
</feature>
<proteinExistence type="predicted"/>
<dbReference type="PANTHER" id="PTHR44591">
    <property type="entry name" value="STRESS RESPONSE REGULATOR PROTEIN 1"/>
    <property type="match status" value="1"/>
</dbReference>
<dbReference type="Pfam" id="PF00072">
    <property type="entry name" value="Response_reg"/>
    <property type="match status" value="1"/>
</dbReference>
<protein>
    <submittedName>
        <fullName evidence="4">Response regulator</fullName>
    </submittedName>
</protein>
<dbReference type="PANTHER" id="PTHR44591:SF3">
    <property type="entry name" value="RESPONSE REGULATORY DOMAIN-CONTAINING PROTEIN"/>
    <property type="match status" value="1"/>
</dbReference>